<dbReference type="Proteomes" id="UP000606274">
    <property type="component" value="Unassembled WGS sequence"/>
</dbReference>
<protein>
    <submittedName>
        <fullName evidence="1">Uncharacterized protein</fullName>
    </submittedName>
</protein>
<reference evidence="1" key="1">
    <citation type="submission" date="2020-08" db="EMBL/GenBank/DDBJ databases">
        <title>Chromosome-level assembly of Southern catfish (Silurus meridionalis) provides insights into visual adaptation to the nocturnal and benthic lifestyles.</title>
        <authorList>
            <person name="Zhang Y."/>
            <person name="Wang D."/>
            <person name="Peng Z."/>
        </authorList>
    </citation>
    <scope>NUCLEOTIDE SEQUENCE</scope>
    <source>
        <strain evidence="1">SWU-2019-XX</strain>
        <tissue evidence="1">Muscle</tissue>
    </source>
</reference>
<dbReference type="AlphaFoldDB" id="A0A8T0BAU5"/>
<gene>
    <name evidence="1" type="ORF">HF521_021314</name>
</gene>
<proteinExistence type="predicted"/>
<accession>A0A8T0BAU5</accession>
<comment type="caution">
    <text evidence="1">The sequence shown here is derived from an EMBL/GenBank/DDBJ whole genome shotgun (WGS) entry which is preliminary data.</text>
</comment>
<evidence type="ECO:0000313" key="1">
    <source>
        <dbReference type="EMBL" id="KAF7704242.1"/>
    </source>
</evidence>
<keyword evidence="2" id="KW-1185">Reference proteome</keyword>
<name>A0A8T0BAU5_SILME</name>
<sequence length="100" mass="11730">MGDGPNPAQLCTEKVQAEYVVPGSRTEIITIPTALLECSCSIQHFNLVRSARLRGTTTSRVHHIQLKFQLWRRNQLQLKFQLWRRNQHKFNIQLKLLQHL</sequence>
<evidence type="ECO:0000313" key="2">
    <source>
        <dbReference type="Proteomes" id="UP000606274"/>
    </source>
</evidence>
<organism evidence="1 2">
    <name type="scientific">Silurus meridionalis</name>
    <name type="common">Southern catfish</name>
    <name type="synonym">Silurus soldatovi meridionalis</name>
    <dbReference type="NCBI Taxonomy" id="175797"/>
    <lineage>
        <taxon>Eukaryota</taxon>
        <taxon>Metazoa</taxon>
        <taxon>Chordata</taxon>
        <taxon>Craniata</taxon>
        <taxon>Vertebrata</taxon>
        <taxon>Euteleostomi</taxon>
        <taxon>Actinopterygii</taxon>
        <taxon>Neopterygii</taxon>
        <taxon>Teleostei</taxon>
        <taxon>Ostariophysi</taxon>
        <taxon>Siluriformes</taxon>
        <taxon>Siluridae</taxon>
        <taxon>Silurus</taxon>
    </lineage>
</organism>
<dbReference type="EMBL" id="JABFDY010000008">
    <property type="protein sequence ID" value="KAF7704242.1"/>
    <property type="molecule type" value="Genomic_DNA"/>
</dbReference>